<evidence type="ECO:0000313" key="2">
    <source>
        <dbReference type="Proteomes" id="UP000239273"/>
    </source>
</evidence>
<dbReference type="EMBL" id="MSCP01000002">
    <property type="protein sequence ID" value="PQJ87780.1"/>
    <property type="molecule type" value="Genomic_DNA"/>
</dbReference>
<name>A0A2S7X8V2_9GAMM</name>
<comment type="caution">
    <text evidence="1">The sequence shown here is derived from an EMBL/GenBank/DDBJ whole genome shotgun (WGS) entry which is preliminary data.</text>
</comment>
<accession>A0A2S7X8V2</accession>
<evidence type="ECO:0000313" key="1">
    <source>
        <dbReference type="EMBL" id="PQJ87780.1"/>
    </source>
</evidence>
<reference evidence="1 2" key="1">
    <citation type="submission" date="2016-12" db="EMBL/GenBank/DDBJ databases">
        <title>Diversity of luminous bacteria.</title>
        <authorList>
            <person name="Yoshizawa S."/>
            <person name="Kogure K."/>
        </authorList>
    </citation>
    <scope>NUCLEOTIDE SEQUENCE [LARGE SCALE GENOMIC DNA]</scope>
    <source>
        <strain evidence="1 2">NBRC 105001</strain>
    </source>
</reference>
<organism evidence="1 2">
    <name type="scientific">Aliivibrio sifiae</name>
    <dbReference type="NCBI Taxonomy" id="566293"/>
    <lineage>
        <taxon>Bacteria</taxon>
        <taxon>Pseudomonadati</taxon>
        <taxon>Pseudomonadota</taxon>
        <taxon>Gammaproteobacteria</taxon>
        <taxon>Vibrionales</taxon>
        <taxon>Vibrionaceae</taxon>
        <taxon>Aliivibrio</taxon>
    </lineage>
</organism>
<protein>
    <submittedName>
        <fullName evidence="1">Uncharacterized protein</fullName>
    </submittedName>
</protein>
<gene>
    <name evidence="1" type="ORF">BTO23_16985</name>
</gene>
<sequence>MNKKLVSITMELCFLQMYQMQLILGLAAYSDMNEGTLDNLNFLLKNFSEKEYKDDQNNIIKWFKKYTEVLI</sequence>
<dbReference type="Proteomes" id="UP000239273">
    <property type="component" value="Unassembled WGS sequence"/>
</dbReference>
<proteinExistence type="predicted"/>
<dbReference type="AlphaFoldDB" id="A0A2S7X8V2"/>